<reference evidence="2" key="1">
    <citation type="submission" date="2025-08" db="UniProtKB">
        <authorList>
            <consortium name="Ensembl"/>
        </authorList>
    </citation>
    <scope>IDENTIFICATION</scope>
</reference>
<organism evidence="2 3">
    <name type="scientific">Astyanax mexicanus</name>
    <name type="common">Blind cave fish</name>
    <name type="synonym">Astyanax fasciatus mexicanus</name>
    <dbReference type="NCBI Taxonomy" id="7994"/>
    <lineage>
        <taxon>Eukaryota</taxon>
        <taxon>Metazoa</taxon>
        <taxon>Chordata</taxon>
        <taxon>Craniata</taxon>
        <taxon>Vertebrata</taxon>
        <taxon>Euteleostomi</taxon>
        <taxon>Actinopterygii</taxon>
        <taxon>Neopterygii</taxon>
        <taxon>Teleostei</taxon>
        <taxon>Ostariophysi</taxon>
        <taxon>Characiformes</taxon>
        <taxon>Characoidei</taxon>
        <taxon>Acestrorhamphidae</taxon>
        <taxon>Acestrorhamphinae</taxon>
        <taxon>Astyanax</taxon>
    </lineage>
</organism>
<evidence type="ECO:0000313" key="3">
    <source>
        <dbReference type="Proteomes" id="UP000694621"/>
    </source>
</evidence>
<dbReference type="PANTHER" id="PTHR22803">
    <property type="entry name" value="MANNOSE, PHOSPHOLIPASE, LECTIN RECEPTOR RELATED"/>
    <property type="match status" value="1"/>
</dbReference>
<dbReference type="Gene3D" id="3.10.100.10">
    <property type="entry name" value="Mannose-Binding Protein A, subunit A"/>
    <property type="match status" value="1"/>
</dbReference>
<dbReference type="Proteomes" id="UP000694621">
    <property type="component" value="Unplaced"/>
</dbReference>
<dbReference type="PROSITE" id="PS50041">
    <property type="entry name" value="C_TYPE_LECTIN_2"/>
    <property type="match status" value="1"/>
</dbReference>
<dbReference type="SUPFAM" id="SSF56436">
    <property type="entry name" value="C-type lectin-like"/>
    <property type="match status" value="1"/>
</dbReference>
<evidence type="ECO:0000313" key="2">
    <source>
        <dbReference type="Ensembl" id="ENSAMXP00005004969.1"/>
    </source>
</evidence>
<proteinExistence type="predicted"/>
<dbReference type="InterPro" id="IPR016186">
    <property type="entry name" value="C-type_lectin-like/link_sf"/>
</dbReference>
<name>A0A8B9H5L8_ASTMX</name>
<dbReference type="SMART" id="SM00034">
    <property type="entry name" value="CLECT"/>
    <property type="match status" value="1"/>
</dbReference>
<protein>
    <recommendedName>
        <fullName evidence="1">C-type lectin domain-containing protein</fullName>
    </recommendedName>
</protein>
<accession>A0A8B9H5L8</accession>
<dbReference type="InterPro" id="IPR050111">
    <property type="entry name" value="C-type_lectin/snaclec_domain"/>
</dbReference>
<dbReference type="InterPro" id="IPR016187">
    <property type="entry name" value="CTDL_fold"/>
</dbReference>
<evidence type="ECO:0000259" key="1">
    <source>
        <dbReference type="PROSITE" id="PS50041"/>
    </source>
</evidence>
<dbReference type="AlphaFoldDB" id="A0A8B9H5L8"/>
<sequence length="170" mass="19455">TYIHTHAYACYCLRSKTDGSCTAACPYGWVKFDNRCFTYFASPLDWYSAEIYCVNLGANLASMHNENEYQMVKSLIRAHDPDENPAWIGLSGEDSQKDQQMLKFGWVWSDGTRFDFTRWNSNEPNYSNNGECCVNINWASGHKVCRLRYIHASISSDWLTALQGSKTDNS</sequence>
<dbReference type="Pfam" id="PF00059">
    <property type="entry name" value="Lectin_C"/>
    <property type="match status" value="1"/>
</dbReference>
<feature type="domain" description="C-type lectin" evidence="1">
    <location>
        <begin position="32"/>
        <end position="138"/>
    </location>
</feature>
<dbReference type="InterPro" id="IPR001304">
    <property type="entry name" value="C-type_lectin-like"/>
</dbReference>
<dbReference type="Ensembl" id="ENSAMXT00005005707.1">
    <property type="protein sequence ID" value="ENSAMXP00005004969.1"/>
    <property type="gene ID" value="ENSAMXG00005003130.1"/>
</dbReference>